<dbReference type="Pfam" id="PF03577">
    <property type="entry name" value="Peptidase_C69"/>
    <property type="match status" value="1"/>
</dbReference>
<dbReference type="Proteomes" id="UP000708298">
    <property type="component" value="Unassembled WGS sequence"/>
</dbReference>
<dbReference type="InterPro" id="IPR005322">
    <property type="entry name" value="Peptidase_C69"/>
</dbReference>
<dbReference type="PANTHER" id="PTHR12994:SF17">
    <property type="entry name" value="LD30995P"/>
    <property type="match status" value="1"/>
</dbReference>
<sequence>MCDTMIALGDVTASGRVIFGKNSDREPNEAQYLTQQAAADHAPGSMVECTYIAIPQAAHTYAVLGSRPWWMWGFEHGMNEKGLTIGNEAVWSRLPASDAPGLLGMDLLRLTLERAADADEAIAVLTDLLETYGQSGNASASRTMLYHNSFILADGTGGWVLQTAGKHWAEKRIRSWASISNVYSIADDYDRISAHAINSATAEGWYDPASGQAFNFATAYADLGLPKIQACQARFAMSQAGLGQLAKRGGIEIQEVFNLLRTHGAGDDDSDWRPGEDGDSTLCMHAKDAAGFETAASLVTELPRLGEDRPLVYWASLASPCLSAFVPVWFDDGAPAAFEQPALGLADAWWDQEKLQRAVERDYAAYSGMVRSVYGRLEREALAAVSALPAGTTSAERQALTAQFAARQDAARRALRTALDALAAGPLPPRPDLRGTYLADLHAEIPNAARHRAPLVCVSAA</sequence>
<reference evidence="2" key="2">
    <citation type="submission" date="2021-01" db="EMBL/GenBank/DDBJ databases">
        <authorList>
            <person name="Mieszkin S."/>
            <person name="Pouder E."/>
            <person name="Alain K."/>
        </authorList>
    </citation>
    <scope>NUCLEOTIDE SEQUENCE</scope>
    <source>
        <strain evidence="2">HW T2.11</strain>
    </source>
</reference>
<protein>
    <recommendedName>
        <fullName evidence="1">Dipeptidase</fullName>
        <ecNumber evidence="1">3.4.-.-</ecNumber>
    </recommendedName>
</protein>
<dbReference type="PANTHER" id="PTHR12994">
    <property type="entry name" value="SECERNIN"/>
    <property type="match status" value="1"/>
</dbReference>
<keyword evidence="3" id="KW-1185">Reference proteome</keyword>
<dbReference type="EMBL" id="JAESVB010000009">
    <property type="protein sequence ID" value="MCB8876973.1"/>
    <property type="molecule type" value="Genomic_DNA"/>
</dbReference>
<comment type="caution">
    <text evidence="2">The sequence shown here is derived from an EMBL/GenBank/DDBJ whole genome shotgun (WGS) entry which is preliminary data.</text>
</comment>
<dbReference type="GO" id="GO:0016805">
    <property type="term" value="F:dipeptidase activity"/>
    <property type="evidence" value="ECO:0007669"/>
    <property type="project" value="UniProtKB-KW"/>
</dbReference>
<dbReference type="GO" id="GO:0070004">
    <property type="term" value="F:cysteine-type exopeptidase activity"/>
    <property type="evidence" value="ECO:0007669"/>
    <property type="project" value="InterPro"/>
</dbReference>
<comment type="catalytic activity">
    <reaction evidence="1">
        <text>an L-aminoacyl-L-amino acid + H2O = 2 an L-alpha-amino acid</text>
        <dbReference type="Rhea" id="RHEA:48940"/>
        <dbReference type="ChEBI" id="CHEBI:15377"/>
        <dbReference type="ChEBI" id="CHEBI:59869"/>
        <dbReference type="ChEBI" id="CHEBI:77460"/>
    </reaction>
</comment>
<dbReference type="AlphaFoldDB" id="A0A963YTX5"/>
<evidence type="ECO:0000313" key="2">
    <source>
        <dbReference type="EMBL" id="MCB8876973.1"/>
    </source>
</evidence>
<proteinExistence type="inferred from homology"/>
<dbReference type="RefSeq" id="WP_227322631.1">
    <property type="nucleotide sequence ID" value="NZ_JAESVB010000009.1"/>
</dbReference>
<keyword evidence="1" id="KW-0645">Protease</keyword>
<dbReference type="GO" id="GO:0006508">
    <property type="term" value="P:proteolysis"/>
    <property type="evidence" value="ECO:0007669"/>
    <property type="project" value="UniProtKB-KW"/>
</dbReference>
<name>A0A963YTX5_9PROT</name>
<dbReference type="EC" id="3.4.-.-" evidence="1"/>
<evidence type="ECO:0000256" key="1">
    <source>
        <dbReference type="RuleBase" id="RU364089"/>
    </source>
</evidence>
<accession>A0A963YTX5</accession>
<reference evidence="2" key="1">
    <citation type="journal article" date="2021" name="Microorganisms">
        <title>Acidisoma silvae sp. nov. and Acidisomacellulosilytica sp. nov., Two Acidophilic Bacteria Isolated from Decaying Wood, Hydrolyzing Cellulose and Producing Poly-3-hydroxybutyrate.</title>
        <authorList>
            <person name="Mieszkin S."/>
            <person name="Pouder E."/>
            <person name="Uroz S."/>
            <person name="Simon-Colin C."/>
            <person name="Alain K."/>
        </authorList>
    </citation>
    <scope>NUCLEOTIDE SEQUENCE</scope>
    <source>
        <strain evidence="2">HW T2.11</strain>
    </source>
</reference>
<keyword evidence="1" id="KW-0224">Dipeptidase</keyword>
<keyword evidence="1" id="KW-0378">Hydrolase</keyword>
<dbReference type="Gene3D" id="3.60.60.10">
    <property type="entry name" value="Penicillin V Acylase, Chain A"/>
    <property type="match status" value="1"/>
</dbReference>
<gene>
    <name evidence="2" type="ORF">ASILVAE211_17395</name>
</gene>
<evidence type="ECO:0000313" key="3">
    <source>
        <dbReference type="Proteomes" id="UP000708298"/>
    </source>
</evidence>
<organism evidence="2 3">
    <name type="scientific">Acidisoma silvae</name>
    <dbReference type="NCBI Taxonomy" id="2802396"/>
    <lineage>
        <taxon>Bacteria</taxon>
        <taxon>Pseudomonadati</taxon>
        <taxon>Pseudomonadota</taxon>
        <taxon>Alphaproteobacteria</taxon>
        <taxon>Acetobacterales</taxon>
        <taxon>Acidocellaceae</taxon>
        <taxon>Acidisoma</taxon>
    </lineage>
</organism>
<comment type="similarity">
    <text evidence="1">Belongs to the peptidase C69 family.</text>
</comment>